<sequence length="122" mass="13282">MAGLSEPSRAGAGSKLEEGKSSMLPDLLKEPSRSAIRNHAALGAGGFGGREGSLSSDWTPRRVTFHPASCHERRRLLLYEFWVTLPRRQAMPKYSRLQCDRSGEGLLIGEDVSVIKASPVSC</sequence>
<organism evidence="2 3">
    <name type="scientific">Pleuronectes platessa</name>
    <name type="common">European plaice</name>
    <dbReference type="NCBI Taxonomy" id="8262"/>
    <lineage>
        <taxon>Eukaryota</taxon>
        <taxon>Metazoa</taxon>
        <taxon>Chordata</taxon>
        <taxon>Craniata</taxon>
        <taxon>Vertebrata</taxon>
        <taxon>Euteleostomi</taxon>
        <taxon>Actinopterygii</taxon>
        <taxon>Neopterygii</taxon>
        <taxon>Teleostei</taxon>
        <taxon>Neoteleostei</taxon>
        <taxon>Acanthomorphata</taxon>
        <taxon>Carangaria</taxon>
        <taxon>Pleuronectiformes</taxon>
        <taxon>Pleuronectoidei</taxon>
        <taxon>Pleuronectidae</taxon>
        <taxon>Pleuronectes</taxon>
    </lineage>
</organism>
<reference evidence="2" key="1">
    <citation type="submission" date="2020-03" db="EMBL/GenBank/DDBJ databases">
        <authorList>
            <person name="Weist P."/>
        </authorList>
    </citation>
    <scope>NUCLEOTIDE SEQUENCE</scope>
</reference>
<dbReference type="EMBL" id="CADEAL010000096">
    <property type="protein sequence ID" value="CAB1414283.1"/>
    <property type="molecule type" value="Genomic_DNA"/>
</dbReference>
<comment type="caution">
    <text evidence="2">The sequence shown here is derived from an EMBL/GenBank/DDBJ whole genome shotgun (WGS) entry which is preliminary data.</text>
</comment>
<keyword evidence="3" id="KW-1185">Reference proteome</keyword>
<gene>
    <name evidence="2" type="ORF">PLEPLA_LOCUS1991</name>
</gene>
<accession>A0A9N7TMC0</accession>
<protein>
    <submittedName>
        <fullName evidence="2">Uncharacterized protein</fullName>
    </submittedName>
</protein>
<dbReference type="AlphaFoldDB" id="A0A9N7TMC0"/>
<evidence type="ECO:0000256" key="1">
    <source>
        <dbReference type="SAM" id="MobiDB-lite"/>
    </source>
</evidence>
<name>A0A9N7TMC0_PLEPL</name>
<feature type="region of interest" description="Disordered" evidence="1">
    <location>
        <begin position="1"/>
        <end position="30"/>
    </location>
</feature>
<dbReference type="Proteomes" id="UP001153269">
    <property type="component" value="Unassembled WGS sequence"/>
</dbReference>
<proteinExistence type="predicted"/>
<evidence type="ECO:0000313" key="2">
    <source>
        <dbReference type="EMBL" id="CAB1414283.1"/>
    </source>
</evidence>
<evidence type="ECO:0000313" key="3">
    <source>
        <dbReference type="Proteomes" id="UP001153269"/>
    </source>
</evidence>